<evidence type="ECO:0000256" key="5">
    <source>
        <dbReference type="SAM" id="MobiDB-lite"/>
    </source>
</evidence>
<dbReference type="PROSITE" id="PS51677">
    <property type="entry name" value="NODB"/>
    <property type="match status" value="1"/>
</dbReference>
<evidence type="ECO:0000256" key="4">
    <source>
        <dbReference type="ARBA" id="ARBA00032976"/>
    </source>
</evidence>
<sequence>MDEQQAGRRAGGWRSAPRWRVAAGTTALAVLLAAAVAEPRPAGAEEACWAPAALRMTDGEARVRRGFKEANVTVTGAPLAPFTPLAKRGVVRRVDLPPGRKLVALTFDLCEQPDEIAGYQGGIVDVLRDNGVKATFFAGGKWLLTHRERALQLMADRRFELGNHTFEHRDLRILAGAPLRDEVARAQAAYEAVRAGMDQTLAPRCVVPGGGTLEGRAVPPRLSLFRFPFGACDAKSLAAVGELGLRAIQWDVSAGDPTPGQTAAQMVGAVVGGVRPGSIVLFHANGRGWHTEEALPAIIAQLRAKGYEFVTVSELLAAGSPVVAATCYDSRPGDTDHYDEFARRLEGRYQRYLARIGAPGSADTGAPPPVRSRQPAASTDRGQSKPAQGKPAQAKHVPEPTREPVGDTDNELSPAAELPDAGSDAPPEAGAAMEDRAPRLRWPWQRP</sequence>
<comment type="function">
    <text evidence="1">Is involved in generating a small heat-stable compound (Nod), an acylated oligomer of N-acetylglucosamine, that stimulates mitosis in various plant protoplasts.</text>
</comment>
<evidence type="ECO:0000256" key="1">
    <source>
        <dbReference type="ARBA" id="ARBA00003236"/>
    </source>
</evidence>
<evidence type="ECO:0000313" key="8">
    <source>
        <dbReference type="Proteomes" id="UP000266934"/>
    </source>
</evidence>
<gene>
    <name evidence="7" type="ORF">BLTE_18100</name>
</gene>
<evidence type="ECO:0000256" key="2">
    <source>
        <dbReference type="ARBA" id="ARBA00010973"/>
    </source>
</evidence>
<evidence type="ECO:0000313" key="7">
    <source>
        <dbReference type="EMBL" id="BBF93125.1"/>
    </source>
</evidence>
<protein>
    <recommendedName>
        <fullName evidence="3">Chitooligosaccharide deacetylase</fullName>
    </recommendedName>
    <alternativeName>
        <fullName evidence="4">Nodulation protein B</fullName>
    </alternativeName>
</protein>
<dbReference type="GO" id="GO:0005975">
    <property type="term" value="P:carbohydrate metabolic process"/>
    <property type="evidence" value="ECO:0007669"/>
    <property type="project" value="InterPro"/>
</dbReference>
<dbReference type="InterPro" id="IPR002509">
    <property type="entry name" value="NODB_dom"/>
</dbReference>
<dbReference type="KEGG" id="blag:BLTE_18100"/>
<evidence type="ECO:0000259" key="6">
    <source>
        <dbReference type="PROSITE" id="PS51677"/>
    </source>
</evidence>
<dbReference type="Gene3D" id="3.20.20.370">
    <property type="entry name" value="Glycoside hydrolase/deacetylase"/>
    <property type="match status" value="1"/>
</dbReference>
<proteinExistence type="inferred from homology"/>
<feature type="region of interest" description="Disordered" evidence="5">
    <location>
        <begin position="358"/>
        <end position="447"/>
    </location>
</feature>
<dbReference type="InterPro" id="IPR050248">
    <property type="entry name" value="Polysacc_deacetylase_ArnD"/>
</dbReference>
<organism evidence="7 8">
    <name type="scientific">Blastochloris tepida</name>
    <dbReference type="NCBI Taxonomy" id="2233851"/>
    <lineage>
        <taxon>Bacteria</taxon>
        <taxon>Pseudomonadati</taxon>
        <taxon>Pseudomonadota</taxon>
        <taxon>Alphaproteobacteria</taxon>
        <taxon>Hyphomicrobiales</taxon>
        <taxon>Blastochloridaceae</taxon>
        <taxon>Blastochloris</taxon>
    </lineage>
</organism>
<dbReference type="Proteomes" id="UP000266934">
    <property type="component" value="Chromosome"/>
</dbReference>
<dbReference type="InterPro" id="IPR011330">
    <property type="entry name" value="Glyco_hydro/deAcase_b/a-brl"/>
</dbReference>
<dbReference type="EMBL" id="AP018907">
    <property type="protein sequence ID" value="BBF93125.1"/>
    <property type="molecule type" value="Genomic_DNA"/>
</dbReference>
<feature type="domain" description="NodB homology" evidence="6">
    <location>
        <begin position="101"/>
        <end position="310"/>
    </location>
</feature>
<feature type="compositionally biased region" description="Basic and acidic residues" evidence="5">
    <location>
        <begin position="396"/>
        <end position="405"/>
    </location>
</feature>
<dbReference type="GO" id="GO:0016810">
    <property type="term" value="F:hydrolase activity, acting on carbon-nitrogen (but not peptide) bonds"/>
    <property type="evidence" value="ECO:0007669"/>
    <property type="project" value="InterPro"/>
</dbReference>
<dbReference type="PANTHER" id="PTHR10587">
    <property type="entry name" value="GLYCOSYL TRANSFERASE-RELATED"/>
    <property type="match status" value="1"/>
</dbReference>
<dbReference type="PANTHER" id="PTHR10587:SF137">
    <property type="entry name" value="4-DEOXY-4-FORMAMIDO-L-ARABINOSE-PHOSPHOUNDECAPRENOL DEFORMYLASE ARND-RELATED"/>
    <property type="match status" value="1"/>
</dbReference>
<evidence type="ECO:0000256" key="3">
    <source>
        <dbReference type="ARBA" id="ARBA00020071"/>
    </source>
</evidence>
<reference evidence="7 8" key="1">
    <citation type="submission" date="2018-08" db="EMBL/GenBank/DDBJ databases">
        <title>Complete genome sequencing of Blastochloris tepida GI.</title>
        <authorList>
            <person name="Tsukatani Y."/>
            <person name="Mori H."/>
        </authorList>
    </citation>
    <scope>NUCLEOTIDE SEQUENCE [LARGE SCALE GENOMIC DNA]</scope>
    <source>
        <strain evidence="7 8">GI</strain>
    </source>
</reference>
<keyword evidence="8" id="KW-1185">Reference proteome</keyword>
<accession>A0A348G0P2</accession>
<dbReference type="RefSeq" id="WP_126399507.1">
    <property type="nucleotide sequence ID" value="NZ_AP018907.1"/>
</dbReference>
<dbReference type="Pfam" id="PF01522">
    <property type="entry name" value="Polysacc_deac_1"/>
    <property type="match status" value="1"/>
</dbReference>
<dbReference type="SUPFAM" id="SSF88713">
    <property type="entry name" value="Glycoside hydrolase/deacetylase"/>
    <property type="match status" value="1"/>
</dbReference>
<dbReference type="AlphaFoldDB" id="A0A348G0P2"/>
<name>A0A348G0P2_9HYPH</name>
<dbReference type="OrthoDB" id="9784220at2"/>
<comment type="similarity">
    <text evidence="2">Belongs to the polysaccharide deacetylase family.</text>
</comment>